<dbReference type="InterPro" id="IPR003680">
    <property type="entry name" value="Flavodoxin_fold"/>
</dbReference>
<feature type="domain" description="Flavodoxin-like fold" evidence="3">
    <location>
        <begin position="1"/>
        <end position="170"/>
    </location>
</feature>
<keyword evidence="5" id="KW-1185">Reference proteome</keyword>
<sequence length="198" mass="21435">MHALIVVAHPLTDSLTHAVAAQIAAGVSQSGADNSAEIADLAADGFDPRFGKADIAAFNLQAAFPADVIAEQQRVDAADALVLVYPVYWWSMPALMKGWIDRVFNNGWAYEDADGRVIKKLQHLPVHLVAIGAADHGTWQRHGYDVAMHTQVDHGIFDYCGAPVKSSTLLLQEQVENHLQTAQTLGTQLFTSHRANAS</sequence>
<evidence type="ECO:0000259" key="3">
    <source>
        <dbReference type="Pfam" id="PF02525"/>
    </source>
</evidence>
<dbReference type="Gene3D" id="3.40.50.360">
    <property type="match status" value="1"/>
</dbReference>
<organism evidence="4 5">
    <name type="scientific">Winslowiella arboricola</name>
    <dbReference type="NCBI Taxonomy" id="2978220"/>
    <lineage>
        <taxon>Bacteria</taxon>
        <taxon>Pseudomonadati</taxon>
        <taxon>Pseudomonadota</taxon>
        <taxon>Gammaproteobacteria</taxon>
        <taxon>Enterobacterales</taxon>
        <taxon>Erwiniaceae</taxon>
        <taxon>Winslowiella</taxon>
    </lineage>
</organism>
<keyword evidence="2" id="KW-0560">Oxidoreductase</keyword>
<dbReference type="Proteomes" id="UP001064262">
    <property type="component" value="Unassembled WGS sequence"/>
</dbReference>
<evidence type="ECO:0000313" key="5">
    <source>
        <dbReference type="Proteomes" id="UP001064262"/>
    </source>
</evidence>
<dbReference type="GO" id="GO:0005829">
    <property type="term" value="C:cytosol"/>
    <property type="evidence" value="ECO:0007669"/>
    <property type="project" value="TreeGrafter"/>
</dbReference>
<dbReference type="EMBL" id="JAODIM010000043">
    <property type="protein sequence ID" value="MCU5779671.1"/>
    <property type="molecule type" value="Genomic_DNA"/>
</dbReference>
<evidence type="ECO:0000313" key="4">
    <source>
        <dbReference type="EMBL" id="MCU5779671.1"/>
    </source>
</evidence>
<evidence type="ECO:0000256" key="2">
    <source>
        <dbReference type="ARBA" id="ARBA00023002"/>
    </source>
</evidence>
<accession>A0A9J6Q093</accession>
<dbReference type="InterPro" id="IPR029039">
    <property type="entry name" value="Flavoprotein-like_sf"/>
</dbReference>
<dbReference type="InterPro" id="IPR051545">
    <property type="entry name" value="NAD(P)H_dehydrogenase_qn"/>
</dbReference>
<name>A0A9J6Q093_9GAMM</name>
<reference evidence="4" key="1">
    <citation type="submission" date="2022-09" db="EMBL/GenBank/DDBJ databases">
        <title>Winslowiella arboricola sp. nov., isolated from bleeding cankers on broadleaf hosts.</title>
        <authorList>
            <person name="Brady C."/>
            <person name="Kaur S."/>
            <person name="Crampton B."/>
            <person name="Maddock D."/>
            <person name="Arnold D."/>
            <person name="Denman S."/>
        </authorList>
    </citation>
    <scope>NUCLEOTIDE SEQUENCE</scope>
    <source>
        <strain evidence="4">BAC 15a-03b</strain>
    </source>
</reference>
<dbReference type="GO" id="GO:0003955">
    <property type="term" value="F:NAD(P)H dehydrogenase (quinone) activity"/>
    <property type="evidence" value="ECO:0007669"/>
    <property type="project" value="TreeGrafter"/>
</dbReference>
<dbReference type="PANTHER" id="PTHR10204">
    <property type="entry name" value="NAD P H OXIDOREDUCTASE-RELATED"/>
    <property type="match status" value="1"/>
</dbReference>
<evidence type="ECO:0000256" key="1">
    <source>
        <dbReference type="ARBA" id="ARBA00006252"/>
    </source>
</evidence>
<dbReference type="PANTHER" id="PTHR10204:SF34">
    <property type="entry name" value="NAD(P)H DEHYDROGENASE [QUINONE] 1 ISOFORM 1"/>
    <property type="match status" value="1"/>
</dbReference>
<dbReference type="Pfam" id="PF02525">
    <property type="entry name" value="Flavodoxin_2"/>
    <property type="match status" value="1"/>
</dbReference>
<proteinExistence type="inferred from homology"/>
<dbReference type="SUPFAM" id="SSF52218">
    <property type="entry name" value="Flavoproteins"/>
    <property type="match status" value="1"/>
</dbReference>
<protein>
    <submittedName>
        <fullName evidence="4">NAD(P)H-dependent oxidoreductase</fullName>
    </submittedName>
</protein>
<dbReference type="AlphaFoldDB" id="A0A9J6Q093"/>
<gene>
    <name evidence="4" type="ORF">N5923_19470</name>
</gene>
<comment type="similarity">
    <text evidence="1">Belongs to the NAD(P)H dehydrogenase (quinone) family.</text>
</comment>
<dbReference type="RefSeq" id="WP_267144722.1">
    <property type="nucleotide sequence ID" value="NZ_JAODIL010000082.1"/>
</dbReference>
<comment type="caution">
    <text evidence="4">The sequence shown here is derived from an EMBL/GenBank/DDBJ whole genome shotgun (WGS) entry which is preliminary data.</text>
</comment>